<comment type="caution">
    <text evidence="3">The sequence shown here is derived from an EMBL/GenBank/DDBJ whole genome shotgun (WGS) entry which is preliminary data.</text>
</comment>
<dbReference type="Gene3D" id="3.40.190.10">
    <property type="entry name" value="Periplasmic binding protein-like II"/>
    <property type="match status" value="2"/>
</dbReference>
<sequence>MSILDRTLASGASPADDAAADPRVLAELAPTGRLRVAVVVGPTPSAIYAVRDRAGDSLRGVTVTLAQMLAERAGVPLWFVPLRSTGEIQASAAGGVWDVSFLPVDDERRALVDFGSAYHVLRSTYLVPAGSRIRVLADADAPGTRITGVRDTATLRASMRASPRATHLAVESPEDLVAMMHGGNADAIAMGRESLGGIAGEIEGSRILDGAFLTTSTAVAVPQGRPRARAFAAAVVEEAKASGLVREAFDRLGLTTAVVAPAGTWP</sequence>
<dbReference type="RefSeq" id="WP_111420266.1">
    <property type="nucleotide sequence ID" value="NZ_NPEX01000121.1"/>
</dbReference>
<dbReference type="AlphaFoldDB" id="A0A327L5E8"/>
<dbReference type="InterPro" id="IPR001638">
    <property type="entry name" value="Solute-binding_3/MltF_N"/>
</dbReference>
<evidence type="ECO:0000259" key="2">
    <source>
        <dbReference type="SMART" id="SM00062"/>
    </source>
</evidence>
<keyword evidence="1" id="KW-0732">Signal</keyword>
<dbReference type="OrthoDB" id="6955767at2"/>
<dbReference type="SUPFAM" id="SSF53850">
    <property type="entry name" value="Periplasmic binding protein-like II"/>
    <property type="match status" value="1"/>
</dbReference>
<reference evidence="3 4" key="1">
    <citation type="submission" date="2017-07" db="EMBL/GenBank/DDBJ databases">
        <title>Draft Genome Sequences of Select Purple Nonsulfur Bacteria.</title>
        <authorList>
            <person name="Lasarre B."/>
            <person name="Mckinlay J.B."/>
        </authorList>
    </citation>
    <scope>NUCLEOTIDE SEQUENCE [LARGE SCALE GENOMIC DNA]</scope>
    <source>
        <strain evidence="3 4">DSM 5909</strain>
    </source>
</reference>
<dbReference type="PANTHER" id="PTHR35936:SF17">
    <property type="entry name" value="ARGININE-BINDING EXTRACELLULAR PROTEIN ARTP"/>
    <property type="match status" value="1"/>
</dbReference>
<dbReference type="Proteomes" id="UP000249130">
    <property type="component" value="Unassembled WGS sequence"/>
</dbReference>
<accession>A0A327L5E8</accession>
<organism evidence="3 4">
    <name type="scientific">Rhodoplanes roseus</name>
    <dbReference type="NCBI Taxonomy" id="29409"/>
    <lineage>
        <taxon>Bacteria</taxon>
        <taxon>Pseudomonadati</taxon>
        <taxon>Pseudomonadota</taxon>
        <taxon>Alphaproteobacteria</taxon>
        <taxon>Hyphomicrobiales</taxon>
        <taxon>Nitrobacteraceae</taxon>
        <taxon>Rhodoplanes</taxon>
    </lineage>
</organism>
<dbReference type="SMART" id="SM00062">
    <property type="entry name" value="PBPb"/>
    <property type="match status" value="1"/>
</dbReference>
<name>A0A327L5E8_9BRAD</name>
<keyword evidence="4" id="KW-1185">Reference proteome</keyword>
<dbReference type="PANTHER" id="PTHR35936">
    <property type="entry name" value="MEMBRANE-BOUND LYTIC MUREIN TRANSGLYCOSYLASE F"/>
    <property type="match status" value="1"/>
</dbReference>
<dbReference type="EMBL" id="NPEX01000121">
    <property type="protein sequence ID" value="RAI42858.1"/>
    <property type="molecule type" value="Genomic_DNA"/>
</dbReference>
<gene>
    <name evidence="3" type="ORF">CH341_17300</name>
</gene>
<proteinExistence type="predicted"/>
<feature type="domain" description="Solute-binding protein family 3/N-terminal" evidence="2">
    <location>
        <begin position="33"/>
        <end position="252"/>
    </location>
</feature>
<dbReference type="Pfam" id="PF00497">
    <property type="entry name" value="SBP_bac_3"/>
    <property type="match status" value="1"/>
</dbReference>
<evidence type="ECO:0000313" key="4">
    <source>
        <dbReference type="Proteomes" id="UP000249130"/>
    </source>
</evidence>
<evidence type="ECO:0000313" key="3">
    <source>
        <dbReference type="EMBL" id="RAI42858.1"/>
    </source>
</evidence>
<protein>
    <recommendedName>
        <fullName evidence="2">Solute-binding protein family 3/N-terminal domain-containing protein</fullName>
    </recommendedName>
</protein>
<evidence type="ECO:0000256" key="1">
    <source>
        <dbReference type="ARBA" id="ARBA00022729"/>
    </source>
</evidence>